<evidence type="ECO:0000256" key="4">
    <source>
        <dbReference type="ARBA" id="ARBA00022723"/>
    </source>
</evidence>
<evidence type="ECO:0000313" key="8">
    <source>
        <dbReference type="EMBL" id="QQZ58925.1"/>
    </source>
</evidence>
<evidence type="ECO:0000313" key="9">
    <source>
        <dbReference type="Proteomes" id="UP000595841"/>
    </source>
</evidence>
<dbReference type="InterPro" id="IPR023867">
    <property type="entry name" value="Sulphatase_maturase_rSAM"/>
</dbReference>
<reference evidence="8 9" key="1">
    <citation type="submission" date="2021-01" db="EMBL/GenBank/DDBJ databases">
        <title>Whole genome sequence of Paenibacillus sonchi LMG 24727 for comparative genomics.</title>
        <authorList>
            <person name="Lee G."/>
            <person name="Kim M.-J."/>
            <person name="Lim K."/>
            <person name="Shin J.-H."/>
        </authorList>
    </citation>
    <scope>NUCLEOTIDE SEQUENCE [LARGE SCALE GENOMIC DNA]</scope>
    <source>
        <strain evidence="8 9">LMG 24727</strain>
    </source>
</reference>
<dbReference type="InterPro" id="IPR013785">
    <property type="entry name" value="Aldolase_TIM"/>
</dbReference>
<comment type="cofactor">
    <cofactor evidence="1">
        <name>[4Fe-4S] cluster</name>
        <dbReference type="ChEBI" id="CHEBI:49883"/>
    </cofactor>
</comment>
<accession>A0A974P7W8</accession>
<dbReference type="InterPro" id="IPR023885">
    <property type="entry name" value="4Fe4S-binding_SPASM_dom"/>
</dbReference>
<evidence type="ECO:0000256" key="3">
    <source>
        <dbReference type="ARBA" id="ARBA00022691"/>
    </source>
</evidence>
<feature type="domain" description="Radical SAM core" evidence="7">
    <location>
        <begin position="92"/>
        <end position="323"/>
    </location>
</feature>
<dbReference type="InterPro" id="IPR007197">
    <property type="entry name" value="rSAM"/>
</dbReference>
<dbReference type="SFLD" id="SFLDG01386">
    <property type="entry name" value="main_SPASM_domain-containing"/>
    <property type="match status" value="1"/>
</dbReference>
<dbReference type="SUPFAM" id="SSF102114">
    <property type="entry name" value="Radical SAM enzymes"/>
    <property type="match status" value="1"/>
</dbReference>
<dbReference type="PROSITE" id="PS51918">
    <property type="entry name" value="RADICAL_SAM"/>
    <property type="match status" value="1"/>
</dbReference>
<keyword evidence="4" id="KW-0479">Metal-binding</keyword>
<dbReference type="Pfam" id="PF04055">
    <property type="entry name" value="Radical_SAM"/>
    <property type="match status" value="1"/>
</dbReference>
<dbReference type="InterPro" id="IPR058240">
    <property type="entry name" value="rSAM_sf"/>
</dbReference>
<evidence type="ECO:0000256" key="1">
    <source>
        <dbReference type="ARBA" id="ARBA00001966"/>
    </source>
</evidence>
<dbReference type="NCBIfam" id="TIGR04085">
    <property type="entry name" value="rSAM_more_4Fe4S"/>
    <property type="match status" value="1"/>
</dbReference>
<protein>
    <submittedName>
        <fullName evidence="8">SPASM domain-containing protein</fullName>
    </submittedName>
</protein>
<dbReference type="PANTHER" id="PTHR43787:SF3">
    <property type="entry name" value="ARYLSULFATASE REGULATORY PROTEIN"/>
    <property type="match status" value="1"/>
</dbReference>
<dbReference type="PANTHER" id="PTHR43787">
    <property type="entry name" value="FEMO COFACTOR BIOSYNTHESIS PROTEIN NIFB-RELATED"/>
    <property type="match status" value="1"/>
</dbReference>
<dbReference type="SFLD" id="SFLDG01067">
    <property type="entry name" value="SPASM/twitch_domain_containing"/>
    <property type="match status" value="1"/>
</dbReference>
<name>A0A974P7W8_9BACL</name>
<organism evidence="8 9">
    <name type="scientific">Paenibacillus sonchi</name>
    <dbReference type="NCBI Taxonomy" id="373687"/>
    <lineage>
        <taxon>Bacteria</taxon>
        <taxon>Bacillati</taxon>
        <taxon>Bacillota</taxon>
        <taxon>Bacilli</taxon>
        <taxon>Bacillales</taxon>
        <taxon>Paenibacillaceae</taxon>
        <taxon>Paenibacillus</taxon>
        <taxon>Paenibacillus sonchi group</taxon>
    </lineage>
</organism>
<dbReference type="GO" id="GO:0051539">
    <property type="term" value="F:4 iron, 4 sulfur cluster binding"/>
    <property type="evidence" value="ECO:0007669"/>
    <property type="project" value="UniProtKB-KW"/>
</dbReference>
<evidence type="ECO:0000256" key="5">
    <source>
        <dbReference type="ARBA" id="ARBA00023004"/>
    </source>
</evidence>
<dbReference type="Proteomes" id="UP000595841">
    <property type="component" value="Chromosome"/>
</dbReference>
<dbReference type="CDD" id="cd01335">
    <property type="entry name" value="Radical_SAM"/>
    <property type="match status" value="1"/>
</dbReference>
<dbReference type="AlphaFoldDB" id="A0A974P7W8"/>
<evidence type="ECO:0000256" key="2">
    <source>
        <dbReference type="ARBA" id="ARBA00022485"/>
    </source>
</evidence>
<dbReference type="Gene3D" id="3.20.20.70">
    <property type="entry name" value="Aldolase class I"/>
    <property type="match status" value="1"/>
</dbReference>
<dbReference type="GO" id="GO:0016491">
    <property type="term" value="F:oxidoreductase activity"/>
    <property type="evidence" value="ECO:0007669"/>
    <property type="project" value="InterPro"/>
</dbReference>
<dbReference type="KEGG" id="pson:JI735_19540"/>
<gene>
    <name evidence="8" type="ORF">JI735_19540</name>
</gene>
<dbReference type="GO" id="GO:0046872">
    <property type="term" value="F:metal ion binding"/>
    <property type="evidence" value="ECO:0007669"/>
    <property type="project" value="UniProtKB-KW"/>
</dbReference>
<dbReference type="EMBL" id="CP068595">
    <property type="protein sequence ID" value="QQZ58925.1"/>
    <property type="molecule type" value="Genomic_DNA"/>
</dbReference>
<keyword evidence="5" id="KW-0408">Iron</keyword>
<keyword evidence="2" id="KW-0004">4Fe-4S</keyword>
<dbReference type="SFLD" id="SFLDG01384">
    <property type="entry name" value="thioether_bond_formation_requi"/>
    <property type="match status" value="1"/>
</dbReference>
<keyword evidence="6" id="KW-0411">Iron-sulfur</keyword>
<keyword evidence="9" id="KW-1185">Reference proteome</keyword>
<keyword evidence="3" id="KW-0949">S-adenosyl-L-methionine</keyword>
<evidence type="ECO:0000259" key="7">
    <source>
        <dbReference type="PROSITE" id="PS51918"/>
    </source>
</evidence>
<sequence>MNNKLFKCSKYNHKVKFDDSNNSFLFNCLKGGFIKLPKEVALILDGICDDKPLYLNNNQKENEVINALLKGGFIVPVDFDELQVIEDNFNSVSNSQILSVTIATTMDCNLECYYCYQKRNGIQLTREVCDSVVSQINQKLSQGKYKKLKVDWYGGEPLLAFEQIKYLSEKFIQLTDKLKIEYNASMVSNGTRLTPNIVDELSELKVSNIQITLDGPQQIHNNNRPFKGGNPSFNSVLNGIKNSSKKIDIAIRINVNRETVSMAYELLEQLSNQVVFTRERRIIPYISMIGPISSVCTNLESDTISFEEFYRHVLSFQKEVLKRFPNLEVEDVVEIPKVKYRACGAQNPNSICIDPNGQVFKCGVDVHDKSLGGSHIWEDYHNHSNFTKWVDLNPLKINECMNCKFLPLCMGGCVKHNFKKGGFYEKESCIHWNASLDLILKQIIELKNEKIV</sequence>
<dbReference type="SFLD" id="SFLDS00029">
    <property type="entry name" value="Radical_SAM"/>
    <property type="match status" value="1"/>
</dbReference>
<proteinExistence type="predicted"/>
<dbReference type="RefSeq" id="WP_039833868.1">
    <property type="nucleotide sequence ID" value="NZ_CP068595.1"/>
</dbReference>
<evidence type="ECO:0000256" key="6">
    <source>
        <dbReference type="ARBA" id="ARBA00023014"/>
    </source>
</evidence>